<protein>
    <submittedName>
        <fullName evidence="1">Uncharacterized protein</fullName>
    </submittedName>
</protein>
<dbReference type="Proteomes" id="UP000314251">
    <property type="component" value="Unassembled WGS sequence"/>
</dbReference>
<reference evidence="1" key="1">
    <citation type="submission" date="2019-10" db="EMBL/GenBank/DDBJ databases">
        <title>Nonomuraea sp. nov., isolated from Phyllanthus amarus.</title>
        <authorList>
            <person name="Klykleung N."/>
            <person name="Tanasupawat S."/>
        </authorList>
    </citation>
    <scope>NUCLEOTIDE SEQUENCE [LARGE SCALE GENOMIC DNA]</scope>
    <source>
        <strain evidence="1">3MP-10</strain>
    </source>
</reference>
<keyword evidence="2" id="KW-1185">Reference proteome</keyword>
<dbReference type="OrthoDB" id="4141133at2"/>
<sequence length="262" mass="28448">MLRISNLSWPDTPFGADKRPFPRNVRLLTGMAMHCADDGQDTVPVSAAAVFLPVKRTQRRHVEAATLHFGFRLAVIEHSEDAQELLRLTDGVLVQGRRHAEMLAWHSFPDDLHVVRMLAAGRLPGFTAVGDAWPRRAERERGLATLVDTGHDLGTTSLASTIAGDLGIDIGPRLHALQQPAAIQARFEELATGRSDSARAVQELAAGVLGQALCVALLTGQHTERLAWQAPLNAAEAVEREAWHLLPAVFSTNPPNTADPNQ</sequence>
<comment type="caution">
    <text evidence="1">The sequence shown here is derived from an EMBL/GenBank/DDBJ whole genome shotgun (WGS) entry which is preliminary data.</text>
</comment>
<evidence type="ECO:0000313" key="1">
    <source>
        <dbReference type="EMBL" id="KAB8161810.1"/>
    </source>
</evidence>
<proteinExistence type="predicted"/>
<dbReference type="AlphaFoldDB" id="A0A5N6A2B3"/>
<accession>A0A5N6A2B3</accession>
<name>A0A5N6A2B3_9ACTN</name>
<gene>
    <name evidence="1" type="ORF">FH607_024140</name>
</gene>
<dbReference type="EMBL" id="VDLY02000017">
    <property type="protein sequence ID" value="KAB8161810.1"/>
    <property type="molecule type" value="Genomic_DNA"/>
</dbReference>
<dbReference type="RefSeq" id="WP_139672460.1">
    <property type="nucleotide sequence ID" value="NZ_VDLY02000017.1"/>
</dbReference>
<organism evidence="1 2">
    <name type="scientific">Streptomyces mimosae</name>
    <dbReference type="NCBI Taxonomy" id="2586635"/>
    <lineage>
        <taxon>Bacteria</taxon>
        <taxon>Bacillati</taxon>
        <taxon>Actinomycetota</taxon>
        <taxon>Actinomycetes</taxon>
        <taxon>Kitasatosporales</taxon>
        <taxon>Streptomycetaceae</taxon>
        <taxon>Streptomyces</taxon>
    </lineage>
</organism>
<evidence type="ECO:0000313" key="2">
    <source>
        <dbReference type="Proteomes" id="UP000314251"/>
    </source>
</evidence>